<evidence type="ECO:0000313" key="7">
    <source>
        <dbReference type="Proteomes" id="UP000632828"/>
    </source>
</evidence>
<dbReference type="CDD" id="cd01734">
    <property type="entry name" value="YlxS_C"/>
    <property type="match status" value="1"/>
</dbReference>
<evidence type="ECO:0000256" key="3">
    <source>
        <dbReference type="HAMAP-Rule" id="MF_01077"/>
    </source>
</evidence>
<evidence type="ECO:0000256" key="1">
    <source>
        <dbReference type="ARBA" id="ARBA00022490"/>
    </source>
</evidence>
<dbReference type="Pfam" id="PF02576">
    <property type="entry name" value="RimP_N"/>
    <property type="match status" value="1"/>
</dbReference>
<comment type="subcellular location">
    <subcellularLocation>
        <location evidence="3">Cytoplasm</location>
    </subcellularLocation>
</comment>
<dbReference type="AlphaFoldDB" id="A0A8J6QJN3"/>
<gene>
    <name evidence="3" type="primary">rimP</name>
    <name evidence="6" type="ORF">ICT70_01315</name>
</gene>
<evidence type="ECO:0000259" key="5">
    <source>
        <dbReference type="Pfam" id="PF17384"/>
    </source>
</evidence>
<dbReference type="Pfam" id="PF17384">
    <property type="entry name" value="DUF150_C"/>
    <property type="match status" value="1"/>
</dbReference>
<sequence>MDLIGKIEVLVLPLFEEMNLELVDIEYRREPQGWVLRFFLDKEGGITLDDCAAASRQISSLLDVDDVIPTTYNLEVSSPGLDRPLKKRADFERFTDHLVKIKTIDPIAVAGTDKRRKTISGRLIALEQDDIVIALQDRQTEVRVSLSNIDAAHLVPEF</sequence>
<reference evidence="6" key="1">
    <citation type="submission" date="2020-09" db="EMBL/GenBank/DDBJ databases">
        <title>Pelobacter alkaliphilus sp. nov., a novel anaerobic arsenate-reducing bacterium from terrestrial mud volcano.</title>
        <authorList>
            <person name="Khomyakova M.A."/>
            <person name="Merkel A.Y."/>
            <person name="Slobodkin A.I."/>
        </authorList>
    </citation>
    <scope>NUCLEOTIDE SEQUENCE</scope>
    <source>
        <strain evidence="6">M08fum</strain>
    </source>
</reference>
<comment type="function">
    <text evidence="3">Required for maturation of 30S ribosomal subunits.</text>
</comment>
<dbReference type="InterPro" id="IPR003728">
    <property type="entry name" value="Ribosome_maturation_RimP"/>
</dbReference>
<dbReference type="FunFam" id="3.30.300.70:FF:000001">
    <property type="entry name" value="Ribosome maturation factor RimP"/>
    <property type="match status" value="1"/>
</dbReference>
<feature type="domain" description="Ribosome maturation factor RimP C-terminal" evidence="5">
    <location>
        <begin position="85"/>
        <end position="158"/>
    </location>
</feature>
<keyword evidence="2 3" id="KW-0690">Ribosome biogenesis</keyword>
<dbReference type="HAMAP" id="MF_01077">
    <property type="entry name" value="RimP"/>
    <property type="match status" value="1"/>
</dbReference>
<dbReference type="InterPro" id="IPR036847">
    <property type="entry name" value="RimP_C_sf"/>
</dbReference>
<proteinExistence type="inferred from homology"/>
<dbReference type="SUPFAM" id="SSF74942">
    <property type="entry name" value="YhbC-like, C-terminal domain"/>
    <property type="match status" value="1"/>
</dbReference>
<name>A0A8J6QJN3_9BACT</name>
<evidence type="ECO:0000256" key="2">
    <source>
        <dbReference type="ARBA" id="ARBA00022517"/>
    </source>
</evidence>
<keyword evidence="1 3" id="KW-0963">Cytoplasm</keyword>
<dbReference type="GO" id="GO:0000028">
    <property type="term" value="P:ribosomal small subunit assembly"/>
    <property type="evidence" value="ECO:0007669"/>
    <property type="project" value="TreeGrafter"/>
</dbReference>
<dbReference type="GO" id="GO:0005829">
    <property type="term" value="C:cytosol"/>
    <property type="evidence" value="ECO:0007669"/>
    <property type="project" value="TreeGrafter"/>
</dbReference>
<feature type="domain" description="Ribosome maturation factor RimP N-terminal" evidence="4">
    <location>
        <begin position="11"/>
        <end position="82"/>
    </location>
</feature>
<accession>A0A8J6QJN3</accession>
<dbReference type="InterPro" id="IPR028989">
    <property type="entry name" value="RimP_N"/>
</dbReference>
<dbReference type="RefSeq" id="WP_191153574.1">
    <property type="nucleotide sequence ID" value="NZ_JACWUN010000001.1"/>
</dbReference>
<dbReference type="Proteomes" id="UP000632828">
    <property type="component" value="Unassembled WGS sequence"/>
</dbReference>
<dbReference type="PANTHER" id="PTHR33867">
    <property type="entry name" value="RIBOSOME MATURATION FACTOR RIMP"/>
    <property type="match status" value="1"/>
</dbReference>
<dbReference type="InterPro" id="IPR028998">
    <property type="entry name" value="RimP_C"/>
</dbReference>
<comment type="similarity">
    <text evidence="3">Belongs to the RimP family.</text>
</comment>
<dbReference type="Gene3D" id="3.30.300.70">
    <property type="entry name" value="RimP-like superfamily, N-terminal"/>
    <property type="match status" value="1"/>
</dbReference>
<dbReference type="PANTHER" id="PTHR33867:SF1">
    <property type="entry name" value="RIBOSOME MATURATION FACTOR RIMP"/>
    <property type="match status" value="1"/>
</dbReference>
<protein>
    <recommendedName>
        <fullName evidence="3">Ribosome maturation factor RimP</fullName>
    </recommendedName>
</protein>
<dbReference type="EMBL" id="JACWUN010000001">
    <property type="protein sequence ID" value="MBD1399304.1"/>
    <property type="molecule type" value="Genomic_DNA"/>
</dbReference>
<evidence type="ECO:0000313" key="6">
    <source>
        <dbReference type="EMBL" id="MBD1399304.1"/>
    </source>
</evidence>
<evidence type="ECO:0000259" key="4">
    <source>
        <dbReference type="Pfam" id="PF02576"/>
    </source>
</evidence>
<organism evidence="6 7">
    <name type="scientific">Pelovirga terrestris</name>
    <dbReference type="NCBI Taxonomy" id="2771352"/>
    <lineage>
        <taxon>Bacteria</taxon>
        <taxon>Pseudomonadati</taxon>
        <taxon>Thermodesulfobacteriota</taxon>
        <taxon>Desulfuromonadia</taxon>
        <taxon>Geobacterales</taxon>
        <taxon>Geobacteraceae</taxon>
        <taxon>Pelovirga</taxon>
    </lineage>
</organism>
<dbReference type="SUPFAM" id="SSF75420">
    <property type="entry name" value="YhbC-like, N-terminal domain"/>
    <property type="match status" value="1"/>
</dbReference>
<dbReference type="InterPro" id="IPR035956">
    <property type="entry name" value="RimP_N_sf"/>
</dbReference>
<dbReference type="GO" id="GO:0006412">
    <property type="term" value="P:translation"/>
    <property type="evidence" value="ECO:0007669"/>
    <property type="project" value="TreeGrafter"/>
</dbReference>
<keyword evidence="7" id="KW-1185">Reference proteome</keyword>
<dbReference type="Gene3D" id="2.30.30.180">
    <property type="entry name" value="Ribosome maturation factor RimP, C-terminal domain"/>
    <property type="match status" value="1"/>
</dbReference>
<comment type="caution">
    <text evidence="6">The sequence shown here is derived from an EMBL/GenBank/DDBJ whole genome shotgun (WGS) entry which is preliminary data.</text>
</comment>